<feature type="transmembrane region" description="Helical" evidence="9">
    <location>
        <begin position="377"/>
        <end position="402"/>
    </location>
</feature>
<keyword evidence="8 9" id="KW-0472">Membrane</keyword>
<comment type="similarity">
    <text evidence="2 9">Belongs to the branched chain amino acid transporter family.</text>
</comment>
<dbReference type="GO" id="GO:0015188">
    <property type="term" value="F:L-isoleucine transmembrane transporter activity"/>
    <property type="evidence" value="ECO:0007669"/>
    <property type="project" value="TreeGrafter"/>
</dbReference>
<comment type="caution">
    <text evidence="9">Lacks conserved residue(s) required for the propagation of feature annotation.</text>
</comment>
<gene>
    <name evidence="10" type="primary">brnQ</name>
    <name evidence="10" type="ORF">H9813_11735</name>
</gene>
<organism evidence="10 11">
    <name type="scientific">Candidatus Allofournierella merdipullorum</name>
    <dbReference type="NCBI Taxonomy" id="2838595"/>
    <lineage>
        <taxon>Bacteria</taxon>
        <taxon>Bacillati</taxon>
        <taxon>Bacillota</taxon>
        <taxon>Clostridia</taxon>
        <taxon>Eubacteriales</taxon>
        <taxon>Oscillospiraceae</taxon>
        <taxon>Allofournierella</taxon>
    </lineage>
</organism>
<evidence type="ECO:0000256" key="1">
    <source>
        <dbReference type="ARBA" id="ARBA00004651"/>
    </source>
</evidence>
<dbReference type="InterPro" id="IPR004685">
    <property type="entry name" value="Brnchd-chn_aa_trnsp_Livcs"/>
</dbReference>
<dbReference type="PANTHER" id="PTHR30588">
    <property type="entry name" value="BRANCHED-CHAIN AMINO ACID TRANSPORT SYSTEM 2 CARRIER PROTEIN"/>
    <property type="match status" value="1"/>
</dbReference>
<feature type="transmembrane region" description="Helical" evidence="9">
    <location>
        <begin position="422"/>
        <end position="440"/>
    </location>
</feature>
<dbReference type="EMBL" id="DXBV01000118">
    <property type="protein sequence ID" value="HIZ31885.1"/>
    <property type="molecule type" value="Genomic_DNA"/>
</dbReference>
<evidence type="ECO:0000256" key="4">
    <source>
        <dbReference type="ARBA" id="ARBA00022475"/>
    </source>
</evidence>
<dbReference type="GO" id="GO:0015190">
    <property type="term" value="F:L-leucine transmembrane transporter activity"/>
    <property type="evidence" value="ECO:0007669"/>
    <property type="project" value="TreeGrafter"/>
</dbReference>
<dbReference type="NCBIfam" id="TIGR00796">
    <property type="entry name" value="livcs"/>
    <property type="match status" value="1"/>
</dbReference>
<reference evidence="10" key="1">
    <citation type="journal article" date="2021" name="PeerJ">
        <title>Extensive microbial diversity within the chicken gut microbiome revealed by metagenomics and culture.</title>
        <authorList>
            <person name="Gilroy R."/>
            <person name="Ravi A."/>
            <person name="Getino M."/>
            <person name="Pursley I."/>
            <person name="Horton D.L."/>
            <person name="Alikhan N.F."/>
            <person name="Baker D."/>
            <person name="Gharbi K."/>
            <person name="Hall N."/>
            <person name="Watson M."/>
            <person name="Adriaenssens E.M."/>
            <person name="Foster-Nyarko E."/>
            <person name="Jarju S."/>
            <person name="Secka A."/>
            <person name="Antonio M."/>
            <person name="Oren A."/>
            <person name="Chaudhuri R.R."/>
            <person name="La Ragione R."/>
            <person name="Hildebrand F."/>
            <person name="Pallen M.J."/>
        </authorList>
    </citation>
    <scope>NUCLEOTIDE SEQUENCE</scope>
    <source>
        <strain evidence="10">ChiGjej4B4-18154</strain>
    </source>
</reference>
<feature type="transmembrane region" description="Helical" evidence="9">
    <location>
        <begin position="320"/>
        <end position="339"/>
    </location>
</feature>
<keyword evidence="4" id="KW-1003">Cell membrane</keyword>
<dbReference type="PANTHER" id="PTHR30588:SF0">
    <property type="entry name" value="BRANCHED-CHAIN AMINO ACID PERMEASE BRNQ"/>
    <property type="match status" value="1"/>
</dbReference>
<reference evidence="10" key="2">
    <citation type="submission" date="2021-04" db="EMBL/GenBank/DDBJ databases">
        <authorList>
            <person name="Gilroy R."/>
        </authorList>
    </citation>
    <scope>NUCLEOTIDE SEQUENCE</scope>
    <source>
        <strain evidence="10">ChiGjej4B4-18154</strain>
    </source>
</reference>
<dbReference type="GO" id="GO:0015818">
    <property type="term" value="P:isoleucine transport"/>
    <property type="evidence" value="ECO:0007669"/>
    <property type="project" value="TreeGrafter"/>
</dbReference>
<feature type="transmembrane region" description="Helical" evidence="9">
    <location>
        <begin position="152"/>
        <end position="170"/>
    </location>
</feature>
<evidence type="ECO:0000256" key="9">
    <source>
        <dbReference type="RuleBase" id="RU362122"/>
    </source>
</evidence>
<keyword evidence="5 9" id="KW-0812">Transmembrane</keyword>
<evidence type="ECO:0000313" key="11">
    <source>
        <dbReference type="Proteomes" id="UP000824035"/>
    </source>
</evidence>
<evidence type="ECO:0000256" key="3">
    <source>
        <dbReference type="ARBA" id="ARBA00022448"/>
    </source>
</evidence>
<sequence length="447" mass="46602">MKKLTLRQLLAVASMLFGMFFGAGNLIFPASMGQLAGSSVWMASAGLLITGVGLPLLGVAALGVSRADGLLSLSSRVGRRYGLFFTCVLYLTIGPLFAIPRCATVSYTVGVQQMLPGANQRLALAVFTFVFFGAVLFFSLRPGELLTWIGKVLNPLFLCFLAVLVVRALVSPLGAVSAAAPVGAYETDAFAAGFLEGYNTMDALAGLAFGIIVVDAIRRLGVTEPGQVAKSTVGAGVFSALLMGFIYVLVAVMAAQSRGLFEPAANGGEALAQIAQHYFGSAGALILAATVTVACLKTAVGLVTSCGETFVQMFPHGPGYRVWAVGFCVFSFSIANLGLDAILAWTAPVLMFLYPLSIVLILLTLGGRLFGNDRRVLAWTVGFTVPAAVLDLVCALPKGSAAANFLAPVAGLAQWLPLTDKGFGWVLPALAGFLLGLAFAKLPRRKA</sequence>
<dbReference type="Pfam" id="PF05525">
    <property type="entry name" value="Branch_AA_trans"/>
    <property type="match status" value="1"/>
</dbReference>
<evidence type="ECO:0000313" key="10">
    <source>
        <dbReference type="EMBL" id="HIZ31885.1"/>
    </source>
</evidence>
<feature type="transmembrane region" description="Helical" evidence="9">
    <location>
        <begin position="120"/>
        <end position="140"/>
    </location>
</feature>
<feature type="transmembrane region" description="Helical" evidence="9">
    <location>
        <begin position="345"/>
        <end position="365"/>
    </location>
</feature>
<evidence type="ECO:0000256" key="6">
    <source>
        <dbReference type="ARBA" id="ARBA00022970"/>
    </source>
</evidence>
<comment type="subcellular location">
    <subcellularLocation>
        <location evidence="1 9">Cell membrane</location>
        <topology evidence="1 9">Multi-pass membrane protein</topology>
    </subcellularLocation>
</comment>
<dbReference type="GO" id="GO:0005886">
    <property type="term" value="C:plasma membrane"/>
    <property type="evidence" value="ECO:0007669"/>
    <property type="project" value="UniProtKB-SubCell"/>
</dbReference>
<dbReference type="GO" id="GO:0005304">
    <property type="term" value="F:L-valine transmembrane transporter activity"/>
    <property type="evidence" value="ECO:0007669"/>
    <property type="project" value="TreeGrafter"/>
</dbReference>
<dbReference type="GO" id="GO:0015820">
    <property type="term" value="P:L-leucine transport"/>
    <property type="evidence" value="ECO:0007669"/>
    <property type="project" value="TreeGrafter"/>
</dbReference>
<evidence type="ECO:0000256" key="8">
    <source>
        <dbReference type="ARBA" id="ARBA00023136"/>
    </source>
</evidence>
<evidence type="ECO:0000256" key="2">
    <source>
        <dbReference type="ARBA" id="ARBA00008540"/>
    </source>
</evidence>
<keyword evidence="7 9" id="KW-1133">Transmembrane helix</keyword>
<dbReference type="Proteomes" id="UP000824035">
    <property type="component" value="Unassembled WGS sequence"/>
</dbReference>
<feature type="transmembrane region" description="Helical" evidence="9">
    <location>
        <begin position="9"/>
        <end position="28"/>
    </location>
</feature>
<evidence type="ECO:0000256" key="5">
    <source>
        <dbReference type="ARBA" id="ARBA00022692"/>
    </source>
</evidence>
<keyword evidence="3 9" id="KW-0813">Transport</keyword>
<protein>
    <recommendedName>
        <fullName evidence="9">Branched-chain amino acid transport system carrier protein</fullName>
    </recommendedName>
</protein>
<feature type="transmembrane region" description="Helical" evidence="9">
    <location>
        <begin position="81"/>
        <end position="100"/>
    </location>
</feature>
<feature type="transmembrane region" description="Helical" evidence="9">
    <location>
        <begin position="233"/>
        <end position="255"/>
    </location>
</feature>
<accession>A0A9D2E6X1</accession>
<feature type="transmembrane region" description="Helical" evidence="9">
    <location>
        <begin position="275"/>
        <end position="300"/>
    </location>
</feature>
<proteinExistence type="inferred from homology"/>
<comment type="caution">
    <text evidence="10">The sequence shown here is derived from an EMBL/GenBank/DDBJ whole genome shotgun (WGS) entry which is preliminary data.</text>
</comment>
<feature type="transmembrane region" description="Helical" evidence="9">
    <location>
        <begin position="40"/>
        <end position="60"/>
    </location>
</feature>
<name>A0A9D2E6X1_9FIRM</name>
<evidence type="ECO:0000256" key="7">
    <source>
        <dbReference type="ARBA" id="ARBA00022989"/>
    </source>
</evidence>
<comment type="function">
    <text evidence="9">Component of the transport system for branched-chain amino acids.</text>
</comment>
<keyword evidence="6 9" id="KW-0029">Amino-acid transport</keyword>
<dbReference type="AlphaFoldDB" id="A0A9D2E6X1"/>